<organism evidence="2 3">
    <name type="scientific">Candidatus Desulfatibia vada</name>
    <dbReference type="NCBI Taxonomy" id="2841696"/>
    <lineage>
        <taxon>Bacteria</taxon>
        <taxon>Pseudomonadati</taxon>
        <taxon>Thermodesulfobacteriota</taxon>
        <taxon>Desulfobacteria</taxon>
        <taxon>Desulfobacterales</taxon>
        <taxon>Desulfobacterales incertae sedis</taxon>
        <taxon>Candidatus Desulfatibia</taxon>
    </lineage>
</organism>
<comment type="caution">
    <text evidence="2">The sequence shown here is derived from an EMBL/GenBank/DDBJ whole genome shotgun (WGS) entry which is preliminary data.</text>
</comment>
<evidence type="ECO:0000313" key="3">
    <source>
        <dbReference type="Proteomes" id="UP000605201"/>
    </source>
</evidence>
<dbReference type="InterPro" id="IPR004104">
    <property type="entry name" value="Gfo/Idh/MocA-like_OxRdtase_C"/>
</dbReference>
<dbReference type="Proteomes" id="UP000605201">
    <property type="component" value="Unassembled WGS sequence"/>
</dbReference>
<accession>A0A8J6P2H9</accession>
<name>A0A8J6P2H9_9BACT</name>
<gene>
    <name evidence="2" type="ORF">H8D96_07545</name>
</gene>
<feature type="non-terminal residue" evidence="2">
    <location>
        <position position="1"/>
    </location>
</feature>
<evidence type="ECO:0000313" key="2">
    <source>
        <dbReference type="EMBL" id="MBC8431760.1"/>
    </source>
</evidence>
<evidence type="ECO:0000259" key="1">
    <source>
        <dbReference type="Pfam" id="PF02894"/>
    </source>
</evidence>
<protein>
    <recommendedName>
        <fullName evidence="1">Gfo/Idh/MocA-like oxidoreductase C-terminal domain-containing protein</fullName>
    </recommendedName>
</protein>
<sequence>LDYTQRAYQRNYEFFGENGTLKWDFKDRSVRLYLASENKWEVFEEPRTYDLNAMYQEEMKHFIESIQNQTKTVTDIFAALKTLKLIMAAKASSKDGQMKTLGEVC</sequence>
<dbReference type="Pfam" id="PF02894">
    <property type="entry name" value="GFO_IDH_MocA_C"/>
    <property type="match status" value="1"/>
</dbReference>
<feature type="domain" description="Gfo/Idh/MocA-like oxidoreductase C-terminal" evidence="1">
    <location>
        <begin position="9"/>
        <end position="97"/>
    </location>
</feature>
<dbReference type="Gene3D" id="3.30.360.10">
    <property type="entry name" value="Dihydrodipicolinate Reductase, domain 2"/>
    <property type="match status" value="1"/>
</dbReference>
<dbReference type="AlphaFoldDB" id="A0A8J6P2H9"/>
<dbReference type="EMBL" id="JACNIG010000172">
    <property type="protein sequence ID" value="MBC8431760.1"/>
    <property type="molecule type" value="Genomic_DNA"/>
</dbReference>
<reference evidence="2 3" key="1">
    <citation type="submission" date="2020-08" db="EMBL/GenBank/DDBJ databases">
        <title>Bridging the membrane lipid divide: bacteria of the FCB group superphylum have the potential to synthesize archaeal ether lipids.</title>
        <authorList>
            <person name="Villanueva L."/>
            <person name="Von Meijenfeldt F.A.B."/>
            <person name="Westbye A.B."/>
            <person name="Yadav S."/>
            <person name="Hopmans E.C."/>
            <person name="Dutilh B.E."/>
            <person name="Sinninghe Damste J.S."/>
        </authorList>
    </citation>
    <scope>NUCLEOTIDE SEQUENCE [LARGE SCALE GENOMIC DNA]</scope>
    <source>
        <strain evidence="2">NIOZ-UU17</strain>
    </source>
</reference>
<proteinExistence type="predicted"/>